<dbReference type="InterPro" id="IPR049756">
    <property type="entry name" value="PlcA-like_dom"/>
</dbReference>
<dbReference type="EMBL" id="AZHC01000052">
    <property type="protein sequence ID" value="OAA34481.1"/>
    <property type="molecule type" value="Genomic_DNA"/>
</dbReference>
<protein>
    <submittedName>
        <fullName evidence="2">Acetolactate synthase</fullName>
    </submittedName>
</protein>
<gene>
    <name evidence="2" type="ORF">NOR_08426</name>
</gene>
<evidence type="ECO:0000256" key="1">
    <source>
        <dbReference type="SAM" id="MobiDB-lite"/>
    </source>
</evidence>
<proteinExistence type="predicted"/>
<accession>A0A166W9E9</accession>
<evidence type="ECO:0000313" key="2">
    <source>
        <dbReference type="EMBL" id="OAA34481.1"/>
    </source>
</evidence>
<comment type="caution">
    <text evidence="2">The sequence shown here is derived from an EMBL/GenBank/DDBJ whole genome shotgun (WGS) entry which is preliminary data.</text>
</comment>
<dbReference type="Proteomes" id="UP000243498">
    <property type="component" value="Unassembled WGS sequence"/>
</dbReference>
<name>A0A166W9E9_METRR</name>
<dbReference type="STRING" id="1081105.A0A166W9E9"/>
<feature type="region of interest" description="Disordered" evidence="1">
    <location>
        <begin position="458"/>
        <end position="479"/>
    </location>
</feature>
<feature type="compositionally biased region" description="Basic residues" evidence="1">
    <location>
        <begin position="470"/>
        <end position="479"/>
    </location>
</feature>
<dbReference type="AlphaFoldDB" id="A0A166W9E9"/>
<evidence type="ECO:0000313" key="3">
    <source>
        <dbReference type="Proteomes" id="UP000243498"/>
    </source>
</evidence>
<dbReference type="OrthoDB" id="4330301at2759"/>
<keyword evidence="3" id="KW-1185">Reference proteome</keyword>
<dbReference type="CDD" id="cd22893">
    <property type="entry name" value="PlcA-like"/>
    <property type="match status" value="1"/>
</dbReference>
<reference evidence="2 3" key="1">
    <citation type="journal article" date="2016" name="Genome Biol. Evol.">
        <title>Divergent and convergent evolution of fungal pathogenicity.</title>
        <authorList>
            <person name="Shang Y."/>
            <person name="Xiao G."/>
            <person name="Zheng P."/>
            <person name="Cen K."/>
            <person name="Zhan S."/>
            <person name="Wang C."/>
        </authorList>
    </citation>
    <scope>NUCLEOTIDE SEQUENCE [LARGE SCALE GENOMIC DNA]</scope>
    <source>
        <strain evidence="2 3">RCEF 4871</strain>
    </source>
</reference>
<sequence>MAVTKKACVQVPFFEGAEHDWLGNSVSLRGLDIEPRHVLQIFHRSDPSQFVWLSYGEICALAGDFYGTYTPICYGEKHAGRAKLFLEAYDLLKHEAMTTMKSLQELLRKEISMTSPPYPAGVQGSEKWRHEPVSHKEWEKVTMNRNMKLPSFLALATINFDHFGEDAYNVYCSIHQLAIEQAAQGRSVDNLRAAYAMNAFADHFLQDLFSAGHLRTPRRALHDWKHYKNRELDRLARVAVNFWQWRVFPTLWYMSRDLLSKIMHDEESEIGLKVKGDYPTNDGKDTWTTRTWKCYGDKRLHDDIDDENKSFCQKAVQASVDEVFEAWKTQKPLPLPTDKDETFKFNLTIMRPVPCAQDEQALQPLAMVSDGRLTYRYPWFVEKSPLRLPWIILQDRLKVIVLENASRRIKSFLSKLMWWQELVKKRRLATTCFMRGYDSTGPSRPFIQAIVGQRNNGRVRPAAAAESKDKHNRRAANVV</sequence>
<organism evidence="2 3">
    <name type="scientific">Metarhizium rileyi (strain RCEF 4871)</name>
    <name type="common">Nomuraea rileyi</name>
    <dbReference type="NCBI Taxonomy" id="1649241"/>
    <lineage>
        <taxon>Eukaryota</taxon>
        <taxon>Fungi</taxon>
        <taxon>Dikarya</taxon>
        <taxon>Ascomycota</taxon>
        <taxon>Pezizomycotina</taxon>
        <taxon>Sordariomycetes</taxon>
        <taxon>Hypocreomycetidae</taxon>
        <taxon>Hypocreales</taxon>
        <taxon>Clavicipitaceae</taxon>
        <taxon>Metarhizium</taxon>
    </lineage>
</organism>